<feature type="transmembrane region" description="Helical" evidence="1">
    <location>
        <begin position="219"/>
        <end position="239"/>
    </location>
</feature>
<keyword evidence="1" id="KW-0472">Membrane</keyword>
<protein>
    <submittedName>
        <fullName evidence="2">Uncharacterized protein</fullName>
    </submittedName>
</protein>
<dbReference type="RefSeq" id="WP_067547673.1">
    <property type="nucleotide sequence ID" value="NZ_CP012836.1"/>
</dbReference>
<dbReference type="AlphaFoldDB" id="A0A142EPM2"/>
<dbReference type="EMBL" id="CP012836">
    <property type="protein sequence ID" value="AMQ57077.1"/>
    <property type="molecule type" value="Genomic_DNA"/>
</dbReference>
<keyword evidence="1" id="KW-1133">Transmembrane helix</keyword>
<name>A0A142EPM2_9BACT</name>
<keyword evidence="3" id="KW-1185">Reference proteome</keyword>
<proteinExistence type="predicted"/>
<accession>A0A142EPM2</accession>
<organism evidence="2 3">
    <name type="scientific">Algoriphagus sanaruensis</name>
    <dbReference type="NCBI Taxonomy" id="1727163"/>
    <lineage>
        <taxon>Bacteria</taxon>
        <taxon>Pseudomonadati</taxon>
        <taxon>Bacteroidota</taxon>
        <taxon>Cytophagia</taxon>
        <taxon>Cytophagales</taxon>
        <taxon>Cyclobacteriaceae</taxon>
        <taxon>Algoriphagus</taxon>
    </lineage>
</organism>
<evidence type="ECO:0000313" key="2">
    <source>
        <dbReference type="EMBL" id="AMQ57077.1"/>
    </source>
</evidence>
<sequence length="241" mass="27955">MSKITDLQEEFEVLIKELERLKSINEITSINSLNAEMTIDELKKFIDVTEKFISAIKSDYNEKMKSFSEREKALNDAIIKLHQGIEDQSKKFELITSINSKSWSNDLDLLKKDWNSRIENYMHQIKDVRKKIETEVLEYSRNTAGTLRTQNSMVVEQIENESKTKTRELNLLRLKQEESVDLIKAEYLRGIKELKSEFITKNDQLKIEISNNADKIETVMYLVIGFGSIISIGLLALIISN</sequence>
<gene>
    <name evidence="2" type="ORF">AO498_11575</name>
</gene>
<dbReference type="KEGG" id="alm:AO498_11575"/>
<dbReference type="OrthoDB" id="981487at2"/>
<dbReference type="Proteomes" id="UP000073816">
    <property type="component" value="Chromosome"/>
</dbReference>
<dbReference type="PATRIC" id="fig|1727163.4.peg.2421"/>
<reference evidence="2 3" key="2">
    <citation type="journal article" date="2016" name="Genome Announc.">
        <title>Complete Genome Sequence of Algoriphagus sp. Strain M8-2, Isolated from a Brackish Lake.</title>
        <authorList>
            <person name="Muraguchi Y."/>
            <person name="Kushimoto K."/>
            <person name="Ohtsubo Y."/>
            <person name="Suzuki T."/>
            <person name="Dohra H."/>
            <person name="Kimbara K."/>
            <person name="Shintani M."/>
        </authorList>
    </citation>
    <scope>NUCLEOTIDE SEQUENCE [LARGE SCALE GENOMIC DNA]</scope>
    <source>
        <strain evidence="2 3">M8-2</strain>
    </source>
</reference>
<keyword evidence="1" id="KW-0812">Transmembrane</keyword>
<evidence type="ECO:0000313" key="3">
    <source>
        <dbReference type="Proteomes" id="UP000073816"/>
    </source>
</evidence>
<evidence type="ECO:0000256" key="1">
    <source>
        <dbReference type="SAM" id="Phobius"/>
    </source>
</evidence>
<dbReference type="STRING" id="1727163.AO498_11575"/>
<reference evidence="3" key="1">
    <citation type="submission" date="2015-09" db="EMBL/GenBank/DDBJ databases">
        <title>Complete sequence of Algoriphagus sp. M8-2.</title>
        <authorList>
            <person name="Shintani M."/>
        </authorList>
    </citation>
    <scope>NUCLEOTIDE SEQUENCE [LARGE SCALE GENOMIC DNA]</scope>
    <source>
        <strain evidence="3">M8-2</strain>
    </source>
</reference>